<dbReference type="InterPro" id="IPR011761">
    <property type="entry name" value="ATP-grasp"/>
</dbReference>
<keyword evidence="13" id="KW-0963">Cytoplasm</keyword>
<evidence type="ECO:0000256" key="6">
    <source>
        <dbReference type="ARBA" id="ARBA00022741"/>
    </source>
</evidence>
<comment type="cofactor">
    <cofactor evidence="1">
        <name>Mn(2+)</name>
        <dbReference type="ChEBI" id="CHEBI:29035"/>
    </cofactor>
</comment>
<dbReference type="InterPro" id="IPR005905">
    <property type="entry name" value="D_ala_D_ala"/>
</dbReference>
<evidence type="ECO:0000256" key="8">
    <source>
        <dbReference type="ARBA" id="ARBA00022842"/>
    </source>
</evidence>
<dbReference type="PROSITE" id="PS50975">
    <property type="entry name" value="ATP_GRASP"/>
    <property type="match status" value="1"/>
</dbReference>
<evidence type="ECO:0000256" key="2">
    <source>
        <dbReference type="ARBA" id="ARBA00001946"/>
    </source>
</evidence>
<dbReference type="InterPro" id="IPR013815">
    <property type="entry name" value="ATP_grasp_subdomain_1"/>
</dbReference>
<comment type="function">
    <text evidence="13">Cell wall formation.</text>
</comment>
<dbReference type="Gene3D" id="3.30.470.20">
    <property type="entry name" value="ATP-grasp fold, B domain"/>
    <property type="match status" value="1"/>
</dbReference>
<dbReference type="Gene3D" id="3.30.1490.20">
    <property type="entry name" value="ATP-grasp fold, A domain"/>
    <property type="match status" value="1"/>
</dbReference>
<keyword evidence="10 13" id="KW-0573">Peptidoglycan synthesis</keyword>
<keyword evidence="11" id="KW-0464">Manganese</keyword>
<evidence type="ECO:0000256" key="12">
    <source>
        <dbReference type="ARBA" id="ARBA00023316"/>
    </source>
</evidence>
<evidence type="ECO:0000256" key="9">
    <source>
        <dbReference type="ARBA" id="ARBA00022960"/>
    </source>
</evidence>
<keyword evidence="8" id="KW-0460">Magnesium</keyword>
<dbReference type="InterPro" id="IPR016185">
    <property type="entry name" value="PreATP-grasp_dom_sf"/>
</dbReference>
<dbReference type="InterPro" id="IPR011095">
    <property type="entry name" value="Dala_Dala_lig_C"/>
</dbReference>
<dbReference type="SUPFAM" id="SSF56059">
    <property type="entry name" value="Glutathione synthetase ATP-binding domain-like"/>
    <property type="match status" value="1"/>
</dbReference>
<dbReference type="InterPro" id="IPR011127">
    <property type="entry name" value="Dala_Dala_lig_N"/>
</dbReference>
<evidence type="ECO:0000259" key="15">
    <source>
        <dbReference type="PROSITE" id="PS50975"/>
    </source>
</evidence>
<dbReference type="SUPFAM" id="SSF52440">
    <property type="entry name" value="PreATP-grasp domain"/>
    <property type="match status" value="1"/>
</dbReference>
<keyword evidence="7 14" id="KW-0067">ATP-binding</keyword>
<dbReference type="InterPro" id="IPR000291">
    <property type="entry name" value="D-Ala_lig_Van_CS"/>
</dbReference>
<dbReference type="PROSITE" id="PS00844">
    <property type="entry name" value="DALA_DALA_LIGASE_2"/>
    <property type="match status" value="1"/>
</dbReference>
<name>A0ABU0SRC6_9ACTN</name>
<dbReference type="PANTHER" id="PTHR23132:SF25">
    <property type="entry name" value="D-ALANINE--D-ALANINE LIGASE A"/>
    <property type="match status" value="1"/>
</dbReference>
<evidence type="ECO:0000256" key="13">
    <source>
        <dbReference type="HAMAP-Rule" id="MF_00047"/>
    </source>
</evidence>
<evidence type="ECO:0000256" key="10">
    <source>
        <dbReference type="ARBA" id="ARBA00022984"/>
    </source>
</evidence>
<organism evidence="16 17">
    <name type="scientific">Streptomyces umbrinus</name>
    <dbReference type="NCBI Taxonomy" id="67370"/>
    <lineage>
        <taxon>Bacteria</taxon>
        <taxon>Bacillati</taxon>
        <taxon>Actinomycetota</taxon>
        <taxon>Actinomycetes</taxon>
        <taxon>Kitasatosporales</taxon>
        <taxon>Streptomycetaceae</taxon>
        <taxon>Streptomyces</taxon>
        <taxon>Streptomyces phaeochromogenes group</taxon>
    </lineage>
</organism>
<comment type="caution">
    <text evidence="16">The sequence shown here is derived from an EMBL/GenBank/DDBJ whole genome shotgun (WGS) entry which is preliminary data.</text>
</comment>
<feature type="domain" description="ATP-grasp" evidence="15">
    <location>
        <begin position="166"/>
        <end position="376"/>
    </location>
</feature>
<comment type="subcellular location">
    <subcellularLocation>
        <location evidence="13">Cytoplasm</location>
    </subcellularLocation>
</comment>
<comment type="catalytic activity">
    <reaction evidence="13">
        <text>2 D-alanine + ATP = D-alanyl-D-alanine + ADP + phosphate + H(+)</text>
        <dbReference type="Rhea" id="RHEA:11224"/>
        <dbReference type="ChEBI" id="CHEBI:15378"/>
        <dbReference type="ChEBI" id="CHEBI:30616"/>
        <dbReference type="ChEBI" id="CHEBI:43474"/>
        <dbReference type="ChEBI" id="CHEBI:57416"/>
        <dbReference type="ChEBI" id="CHEBI:57822"/>
        <dbReference type="ChEBI" id="CHEBI:456216"/>
        <dbReference type="EC" id="6.3.2.4"/>
    </reaction>
</comment>
<dbReference type="GO" id="GO:0008716">
    <property type="term" value="F:D-alanine-D-alanine ligase activity"/>
    <property type="evidence" value="ECO:0007669"/>
    <property type="project" value="UniProtKB-EC"/>
</dbReference>
<keyword evidence="5" id="KW-0479">Metal-binding</keyword>
<keyword evidence="6 14" id="KW-0547">Nucleotide-binding</keyword>
<comment type="cofactor">
    <cofactor evidence="2">
        <name>Mg(2+)</name>
        <dbReference type="ChEBI" id="CHEBI:18420"/>
    </cofactor>
</comment>
<evidence type="ECO:0000256" key="7">
    <source>
        <dbReference type="ARBA" id="ARBA00022840"/>
    </source>
</evidence>
<proteinExistence type="inferred from homology"/>
<dbReference type="NCBIfam" id="NF002528">
    <property type="entry name" value="PRK01966.1-4"/>
    <property type="match status" value="1"/>
</dbReference>
<evidence type="ECO:0000256" key="5">
    <source>
        <dbReference type="ARBA" id="ARBA00022723"/>
    </source>
</evidence>
<comment type="similarity">
    <text evidence="3 13">Belongs to the D-alanine--D-alanine ligase family.</text>
</comment>
<keyword evidence="17" id="KW-1185">Reference proteome</keyword>
<evidence type="ECO:0000313" key="17">
    <source>
        <dbReference type="Proteomes" id="UP001230328"/>
    </source>
</evidence>
<dbReference type="Proteomes" id="UP001230328">
    <property type="component" value="Unassembled WGS sequence"/>
</dbReference>
<keyword evidence="12 13" id="KW-0961">Cell wall biogenesis/degradation</keyword>
<dbReference type="EMBL" id="JAUSZI010000002">
    <property type="protein sequence ID" value="MDQ1025852.1"/>
    <property type="molecule type" value="Genomic_DNA"/>
</dbReference>
<evidence type="ECO:0000313" key="16">
    <source>
        <dbReference type="EMBL" id="MDQ1025852.1"/>
    </source>
</evidence>
<dbReference type="PANTHER" id="PTHR23132">
    <property type="entry name" value="D-ALANINE--D-ALANINE LIGASE"/>
    <property type="match status" value="1"/>
</dbReference>
<evidence type="ECO:0000256" key="1">
    <source>
        <dbReference type="ARBA" id="ARBA00001936"/>
    </source>
</evidence>
<keyword evidence="4 13" id="KW-0436">Ligase</keyword>
<dbReference type="Gene3D" id="3.40.50.20">
    <property type="match status" value="1"/>
</dbReference>
<reference evidence="16 17" key="1">
    <citation type="submission" date="2023-07" db="EMBL/GenBank/DDBJ databases">
        <title>Comparative genomics of wheat-associated soil bacteria to identify genetic determinants of phenazine resistance.</title>
        <authorList>
            <person name="Mouncey N."/>
        </authorList>
    </citation>
    <scope>NUCLEOTIDE SEQUENCE [LARGE SCALE GENOMIC DNA]</scope>
    <source>
        <strain evidence="16 17">V2I4</strain>
    </source>
</reference>
<dbReference type="EC" id="6.3.2.4" evidence="13"/>
<dbReference type="HAMAP" id="MF_00047">
    <property type="entry name" value="Dala_Dala_lig"/>
    <property type="match status" value="1"/>
</dbReference>
<dbReference type="Pfam" id="PF07478">
    <property type="entry name" value="Dala_Dala_lig_C"/>
    <property type="match status" value="1"/>
</dbReference>
<comment type="pathway">
    <text evidence="13">Cell wall biogenesis; peptidoglycan biosynthesis.</text>
</comment>
<dbReference type="PROSITE" id="PS00843">
    <property type="entry name" value="DALA_DALA_LIGASE_1"/>
    <property type="match status" value="1"/>
</dbReference>
<evidence type="ECO:0000256" key="4">
    <source>
        <dbReference type="ARBA" id="ARBA00022598"/>
    </source>
</evidence>
<gene>
    <name evidence="13" type="primary">ddl</name>
    <name evidence="16" type="ORF">QF035_003434</name>
</gene>
<dbReference type="NCBIfam" id="TIGR01205">
    <property type="entry name" value="D_ala_D_alaTIGR"/>
    <property type="match status" value="1"/>
</dbReference>
<evidence type="ECO:0000256" key="11">
    <source>
        <dbReference type="ARBA" id="ARBA00023211"/>
    </source>
</evidence>
<accession>A0ABU0SRC6</accession>
<sequence length="386" mass="42223">MSTENLPQSPEQQPPRKPRVAVVFGGRSSEHGISMVTAGAVLRAIDRTKYDVLPIGITREGRWVLTADEPERMAITERRTPDVEELVESSEGGVILPVDPANREVVYSEPGSVPKALGEVDVVFPMLHGPYGEDGTLQGLLELSGVPYVGSGVLASAVGQDKEYMKRVFISFGLPVGPYVVIRPREWELDESTARKKIIDFAGEHGWPLFVKPARAGSSIGITKVDDLSGLDEAIAAARQHDPKFLVEALLRGREIECGVLEFEDGPRASVPAEIPPVQSHDYYDFEAKYIDSTPGLVPAPLTPEQTAEVRRLAVEAFDAASCEGLVRADFFLTEDGTFVINEINTMPGFTPISMYPQMWEATGVPYPELVDRLIEAALRRPTGLR</sequence>
<evidence type="ECO:0000256" key="14">
    <source>
        <dbReference type="PROSITE-ProRule" id="PRU00409"/>
    </source>
</evidence>
<keyword evidence="9 13" id="KW-0133">Cell shape</keyword>
<dbReference type="RefSeq" id="WP_307521165.1">
    <property type="nucleotide sequence ID" value="NZ_JAUSZI010000002.1"/>
</dbReference>
<protein>
    <recommendedName>
        <fullName evidence="13">D-alanine--D-alanine ligase</fullName>
        <ecNumber evidence="13">6.3.2.4</ecNumber>
    </recommendedName>
    <alternativeName>
        <fullName evidence="13">D-Ala-D-Ala ligase</fullName>
    </alternativeName>
    <alternativeName>
        <fullName evidence="13">D-alanylalanine synthetase</fullName>
    </alternativeName>
</protein>
<evidence type="ECO:0000256" key="3">
    <source>
        <dbReference type="ARBA" id="ARBA00010871"/>
    </source>
</evidence>
<dbReference type="Pfam" id="PF01820">
    <property type="entry name" value="Dala_Dala_lig_N"/>
    <property type="match status" value="1"/>
</dbReference>
<dbReference type="PIRSF" id="PIRSF039102">
    <property type="entry name" value="Ddl/VanB"/>
    <property type="match status" value="1"/>
</dbReference>